<dbReference type="EMBL" id="VZRQ01008909">
    <property type="protein sequence ID" value="NWV97985.1"/>
    <property type="molecule type" value="Genomic_DNA"/>
</dbReference>
<dbReference type="PANTHER" id="PTHR44337">
    <property type="entry name" value="CARCINOEMBRYONIC ANTIGEN-RELATED CELL ADHESION MOLECULE 8"/>
    <property type="match status" value="1"/>
</dbReference>
<feature type="non-terminal residue" evidence="7">
    <location>
        <position position="219"/>
    </location>
</feature>
<dbReference type="InterPro" id="IPR003598">
    <property type="entry name" value="Ig_sub2"/>
</dbReference>
<reference evidence="7 8" key="1">
    <citation type="submission" date="2019-09" db="EMBL/GenBank/DDBJ databases">
        <title>Bird 10,000 Genomes (B10K) Project - Family phase.</title>
        <authorList>
            <person name="Zhang G."/>
        </authorList>
    </citation>
    <scope>NUCLEOTIDE SEQUENCE [LARGE SCALE GENOMIC DNA]</scope>
    <source>
        <strain evidence="7">B10K-DU-029-43</strain>
        <tissue evidence="7">Heart</tissue>
    </source>
</reference>
<dbReference type="Pfam" id="PF13927">
    <property type="entry name" value="Ig_3"/>
    <property type="match status" value="1"/>
</dbReference>
<feature type="domain" description="Ig-like" evidence="6">
    <location>
        <begin position="105"/>
        <end position="193"/>
    </location>
</feature>
<sequence length="219" mass="22745">PGSTGWARRRGSSSDMPAPAPRSCPGSTRTARPSTSRTCRCGWCWSTGTAASTACGPRRRPRPGSTCTSWVSGAVAGPRAWPGAGIWDCRGPGAAGPQAGALTLPRPLPAPLSKPQIVGNSSVKAGGNTKLVCSVVHGKADAYWWKKNGQLLLGSERIQFVGNATLCILRASISDSGYYTCVVSNAVSQNETTFLLQVHRECPGARGDSPSQGVLPPCP</sequence>
<dbReference type="PANTHER" id="PTHR44337:SF20">
    <property type="entry name" value="CARCINOEMBRYONIC ANTIGEN-RELATED CELL ADHESION MOLECULE 5-RELATED"/>
    <property type="match status" value="1"/>
</dbReference>
<proteinExistence type="predicted"/>
<keyword evidence="1" id="KW-0732">Signal</keyword>
<organism evidence="7 8">
    <name type="scientific">Machaerirhynchus nigripectus</name>
    <dbReference type="NCBI Taxonomy" id="1160894"/>
    <lineage>
        <taxon>Eukaryota</taxon>
        <taxon>Metazoa</taxon>
        <taxon>Chordata</taxon>
        <taxon>Craniata</taxon>
        <taxon>Vertebrata</taxon>
        <taxon>Euteleostomi</taxon>
        <taxon>Archelosauria</taxon>
        <taxon>Archosauria</taxon>
        <taxon>Dinosauria</taxon>
        <taxon>Saurischia</taxon>
        <taxon>Theropoda</taxon>
        <taxon>Coelurosauria</taxon>
        <taxon>Aves</taxon>
        <taxon>Neognathae</taxon>
        <taxon>Neoaves</taxon>
        <taxon>Telluraves</taxon>
        <taxon>Australaves</taxon>
        <taxon>Passeriformes</taxon>
        <taxon>Corvoidea</taxon>
        <taxon>Dicruridae</taxon>
        <taxon>Machaerirhynchus</taxon>
    </lineage>
</organism>
<feature type="region of interest" description="Disordered" evidence="5">
    <location>
        <begin position="1"/>
        <end position="38"/>
    </location>
</feature>
<dbReference type="SUPFAM" id="SSF48726">
    <property type="entry name" value="Immunoglobulin"/>
    <property type="match status" value="1"/>
</dbReference>
<protein>
    <submittedName>
        <fullName evidence="7">HMCN1 protein</fullName>
    </submittedName>
</protein>
<keyword evidence="3" id="KW-0325">Glycoprotein</keyword>
<dbReference type="InterPro" id="IPR013783">
    <property type="entry name" value="Ig-like_fold"/>
</dbReference>
<gene>
    <name evidence="7" type="primary">Hmcn1</name>
    <name evidence="7" type="ORF">MACNIG_R15994</name>
</gene>
<dbReference type="InterPro" id="IPR036179">
    <property type="entry name" value="Ig-like_dom_sf"/>
</dbReference>
<dbReference type="PROSITE" id="PS50835">
    <property type="entry name" value="IG_LIKE"/>
    <property type="match status" value="1"/>
</dbReference>
<keyword evidence="8" id="KW-1185">Reference proteome</keyword>
<evidence type="ECO:0000256" key="2">
    <source>
        <dbReference type="ARBA" id="ARBA00023157"/>
    </source>
</evidence>
<name>A0A7K6JC49_9CORV</name>
<dbReference type="SMART" id="SM00408">
    <property type="entry name" value="IGc2"/>
    <property type="match status" value="1"/>
</dbReference>
<evidence type="ECO:0000256" key="5">
    <source>
        <dbReference type="SAM" id="MobiDB-lite"/>
    </source>
</evidence>
<comment type="caution">
    <text evidence="7">The sequence shown here is derived from an EMBL/GenBank/DDBJ whole genome shotgun (WGS) entry which is preliminary data.</text>
</comment>
<dbReference type="InterPro" id="IPR052598">
    <property type="entry name" value="IgSF_CEA-related"/>
</dbReference>
<dbReference type="AlphaFoldDB" id="A0A7K6JC49"/>
<dbReference type="SMART" id="SM00409">
    <property type="entry name" value="IG"/>
    <property type="match status" value="1"/>
</dbReference>
<evidence type="ECO:0000256" key="1">
    <source>
        <dbReference type="ARBA" id="ARBA00022729"/>
    </source>
</evidence>
<feature type="compositionally biased region" description="Low complexity" evidence="5">
    <location>
        <begin position="27"/>
        <end position="38"/>
    </location>
</feature>
<evidence type="ECO:0000313" key="8">
    <source>
        <dbReference type="Proteomes" id="UP000574967"/>
    </source>
</evidence>
<keyword evidence="4" id="KW-0393">Immunoglobulin domain</keyword>
<dbReference type="Gene3D" id="2.60.40.10">
    <property type="entry name" value="Immunoglobulins"/>
    <property type="match status" value="1"/>
</dbReference>
<evidence type="ECO:0000256" key="3">
    <source>
        <dbReference type="ARBA" id="ARBA00023180"/>
    </source>
</evidence>
<feature type="non-terminal residue" evidence="7">
    <location>
        <position position="1"/>
    </location>
</feature>
<evidence type="ECO:0000259" key="6">
    <source>
        <dbReference type="PROSITE" id="PS50835"/>
    </source>
</evidence>
<accession>A0A7K6JC49</accession>
<dbReference type="InterPro" id="IPR007110">
    <property type="entry name" value="Ig-like_dom"/>
</dbReference>
<evidence type="ECO:0000313" key="7">
    <source>
        <dbReference type="EMBL" id="NWV97985.1"/>
    </source>
</evidence>
<dbReference type="InterPro" id="IPR003599">
    <property type="entry name" value="Ig_sub"/>
</dbReference>
<dbReference type="Proteomes" id="UP000574967">
    <property type="component" value="Unassembled WGS sequence"/>
</dbReference>
<keyword evidence="2" id="KW-1015">Disulfide bond</keyword>
<evidence type="ECO:0000256" key="4">
    <source>
        <dbReference type="ARBA" id="ARBA00023319"/>
    </source>
</evidence>